<comment type="caution">
    <text evidence="8">The sequence shown here is derived from an EMBL/GenBank/DDBJ whole genome shotgun (WGS) entry which is preliminary data.</text>
</comment>
<evidence type="ECO:0000313" key="8">
    <source>
        <dbReference type="EMBL" id="KAG1549667.1"/>
    </source>
</evidence>
<feature type="compositionally biased region" description="Acidic residues" evidence="7">
    <location>
        <begin position="180"/>
        <end position="212"/>
    </location>
</feature>
<organism evidence="8 9">
    <name type="scientific">Rhizopus oryzae</name>
    <name type="common">Mucormycosis agent</name>
    <name type="synonym">Rhizopus arrhizus var. delemar</name>
    <dbReference type="NCBI Taxonomy" id="64495"/>
    <lineage>
        <taxon>Eukaryota</taxon>
        <taxon>Fungi</taxon>
        <taxon>Fungi incertae sedis</taxon>
        <taxon>Mucoromycota</taxon>
        <taxon>Mucoromycotina</taxon>
        <taxon>Mucoromycetes</taxon>
        <taxon>Mucorales</taxon>
        <taxon>Mucorineae</taxon>
        <taxon>Rhizopodaceae</taxon>
        <taxon>Rhizopus</taxon>
    </lineage>
</organism>
<comment type="subcellular location">
    <subcellularLocation>
        <location evidence="1">Cytoplasm</location>
    </subcellularLocation>
</comment>
<feature type="compositionally biased region" description="Basic residues" evidence="7">
    <location>
        <begin position="1"/>
        <end position="17"/>
    </location>
</feature>
<reference evidence="8" key="1">
    <citation type="journal article" date="2020" name="Microb. Genom.">
        <title>Genetic diversity of clinical and environmental Mucorales isolates obtained from an investigation of mucormycosis cases among solid organ transplant recipients.</title>
        <authorList>
            <person name="Nguyen M.H."/>
            <person name="Kaul D."/>
            <person name="Muto C."/>
            <person name="Cheng S.J."/>
            <person name="Richter R.A."/>
            <person name="Bruno V.M."/>
            <person name="Liu G."/>
            <person name="Beyhan S."/>
            <person name="Sundermann A.J."/>
            <person name="Mounaud S."/>
            <person name="Pasculle A.W."/>
            <person name="Nierman W.C."/>
            <person name="Driscoll E."/>
            <person name="Cumbie R."/>
            <person name="Clancy C.J."/>
            <person name="Dupont C.L."/>
        </authorList>
    </citation>
    <scope>NUCLEOTIDE SEQUENCE</scope>
    <source>
        <strain evidence="8">GL16</strain>
    </source>
</reference>
<evidence type="ECO:0000256" key="6">
    <source>
        <dbReference type="ARBA" id="ARBA00023054"/>
    </source>
</evidence>
<name>A0A9P7CE41_RHIOR</name>
<feature type="region of interest" description="Disordered" evidence="7">
    <location>
        <begin position="1"/>
        <end position="29"/>
    </location>
</feature>
<comment type="similarity">
    <text evidence="2">Belongs to the NST1 family.</text>
</comment>
<keyword evidence="5" id="KW-0963">Cytoplasm</keyword>
<feature type="compositionally biased region" description="Basic and acidic residues" evidence="7">
    <location>
        <begin position="213"/>
        <end position="222"/>
    </location>
</feature>
<dbReference type="Proteomes" id="UP000717996">
    <property type="component" value="Unassembled WGS sequence"/>
</dbReference>
<dbReference type="EMBL" id="JAANIT010000267">
    <property type="protein sequence ID" value="KAG1549667.1"/>
    <property type="molecule type" value="Genomic_DNA"/>
</dbReference>
<evidence type="ECO:0000256" key="4">
    <source>
        <dbReference type="ARBA" id="ARBA00020733"/>
    </source>
</evidence>
<feature type="compositionally biased region" description="Basic and acidic residues" evidence="7">
    <location>
        <begin position="258"/>
        <end position="415"/>
    </location>
</feature>
<keyword evidence="6" id="KW-0175">Coiled coil</keyword>
<dbReference type="InterPro" id="IPR025279">
    <property type="entry name" value="NST1"/>
</dbReference>
<feature type="region of interest" description="Disordered" evidence="7">
    <location>
        <begin position="172"/>
        <end position="222"/>
    </location>
</feature>
<evidence type="ECO:0000313" key="9">
    <source>
        <dbReference type="Proteomes" id="UP000717996"/>
    </source>
</evidence>
<dbReference type="Pfam" id="PF13945">
    <property type="entry name" value="NST1"/>
    <property type="match status" value="1"/>
</dbReference>
<evidence type="ECO:0000256" key="5">
    <source>
        <dbReference type="ARBA" id="ARBA00022490"/>
    </source>
</evidence>
<evidence type="ECO:0000256" key="3">
    <source>
        <dbReference type="ARBA" id="ARBA00015112"/>
    </source>
</evidence>
<accession>A0A9P7CE41</accession>
<feature type="region of interest" description="Disordered" evidence="7">
    <location>
        <begin position="258"/>
        <end position="449"/>
    </location>
</feature>
<protein>
    <recommendedName>
        <fullName evidence="4">Stress response protein NST1</fullName>
    </recommendedName>
    <alternativeName>
        <fullName evidence="3">Stress response protein nst1</fullName>
    </alternativeName>
</protein>
<evidence type="ECO:0000256" key="1">
    <source>
        <dbReference type="ARBA" id="ARBA00004496"/>
    </source>
</evidence>
<dbReference type="AlphaFoldDB" id="A0A9P7CE41"/>
<proteinExistence type="inferred from homology"/>
<sequence>MTIPTKRKSSVTKKSTRLNKNDTKNDIWNNTNHTEERQKIREFWIHLSEEERRSLVKVEKETVLRRMKEQQKHTCNCSVCGKKSSVIEEELETLYDAYYEELEKYAYRQQQQQKIIQEQETSSDEEEERNVSIRIKNTLTVKGNVITLADDLMKNDGRKFLEMMERITDQKLKRERELQSEDDDDVYSEEMNEDDDELYDDDEDDDEDDDDDYIKTEEQKMEEGKKMFQVFAARMFEQRVMQAYREKVAQDRQRRLIEELEEEDRLRQERELKKQRERERKKETKRLEKLKQEQERLEMEAKKKQEEDEKQQKLKEIQEQERKRREEEKKQRGVERQRKEAERQRKEEERRKREQEELERKKKEEEEKRLKEEEKKKEEEIKRKRNEELEKENRREEESRRHESKKNNQRNEESMKPLATLNTPSTTIERPRKSSAAGPIGGPIMKGRSSTADCQQQLYDEHSFFTNYLFGQTSLNQDDHCKSKRRISYGNIHQNWTNGWTILSDTVHEKLFGDVIADRSTIILSRAKEAYLRLNEIAESKYRITPNYHSLTHLQGMMDNMVLDNITIDTFELYETLNNSKSSEFECVYNQQQGYLVRLMNIRPRSSSIPAHIPSLTTSSTNYAFNTNSSNGIF</sequence>
<dbReference type="GO" id="GO:0005737">
    <property type="term" value="C:cytoplasm"/>
    <property type="evidence" value="ECO:0007669"/>
    <property type="project" value="UniProtKB-SubCell"/>
</dbReference>
<evidence type="ECO:0000256" key="2">
    <source>
        <dbReference type="ARBA" id="ARBA00007112"/>
    </source>
</evidence>
<dbReference type="OrthoDB" id="21629at2759"/>
<gene>
    <name evidence="8" type="ORF">G6F51_002922</name>
</gene>
<evidence type="ECO:0000256" key="7">
    <source>
        <dbReference type="SAM" id="MobiDB-lite"/>
    </source>
</evidence>